<comment type="caution">
    <text evidence="1">The sequence shown here is derived from an EMBL/GenBank/DDBJ whole genome shotgun (WGS) entry which is preliminary data.</text>
</comment>
<feature type="non-terminal residue" evidence="1">
    <location>
        <position position="1"/>
    </location>
</feature>
<proteinExistence type="predicted"/>
<dbReference type="Proteomes" id="UP000789366">
    <property type="component" value="Unassembled WGS sequence"/>
</dbReference>
<dbReference type="EMBL" id="CAJVPW010079785">
    <property type="protein sequence ID" value="CAG8800701.1"/>
    <property type="molecule type" value="Genomic_DNA"/>
</dbReference>
<protein>
    <submittedName>
        <fullName evidence="1">11866_t:CDS:1</fullName>
    </submittedName>
</protein>
<organism evidence="1 2">
    <name type="scientific">Cetraspora pellucida</name>
    <dbReference type="NCBI Taxonomy" id="1433469"/>
    <lineage>
        <taxon>Eukaryota</taxon>
        <taxon>Fungi</taxon>
        <taxon>Fungi incertae sedis</taxon>
        <taxon>Mucoromycota</taxon>
        <taxon>Glomeromycotina</taxon>
        <taxon>Glomeromycetes</taxon>
        <taxon>Diversisporales</taxon>
        <taxon>Gigasporaceae</taxon>
        <taxon>Cetraspora</taxon>
    </lineage>
</organism>
<keyword evidence="2" id="KW-1185">Reference proteome</keyword>
<evidence type="ECO:0000313" key="1">
    <source>
        <dbReference type="EMBL" id="CAG8800701.1"/>
    </source>
</evidence>
<reference evidence="1" key="1">
    <citation type="submission" date="2021-06" db="EMBL/GenBank/DDBJ databases">
        <authorList>
            <person name="Kallberg Y."/>
            <person name="Tangrot J."/>
            <person name="Rosling A."/>
        </authorList>
    </citation>
    <scope>NUCLEOTIDE SEQUENCE</scope>
    <source>
        <strain evidence="1">28 12/20/2015</strain>
    </source>
</reference>
<accession>A0ACA9RN03</accession>
<evidence type="ECO:0000313" key="2">
    <source>
        <dbReference type="Proteomes" id="UP000789366"/>
    </source>
</evidence>
<name>A0ACA9RN03_9GLOM</name>
<sequence length="101" mass="11909">WDFIVKILGPIIGMLLEEFDIGTFDLNWIKKESCSVMNRKRKAVHEEYMMLNSNMRKMDLIILLRSHKTELLLLEVGNTGEPIDDTKYRKDHSKLKVVMKD</sequence>
<gene>
    <name evidence="1" type="ORF">SPELUC_LOCUS18040</name>
</gene>
<feature type="non-terminal residue" evidence="1">
    <location>
        <position position="101"/>
    </location>
</feature>